<evidence type="ECO:0000256" key="1">
    <source>
        <dbReference type="SAM" id="MobiDB-lite"/>
    </source>
</evidence>
<dbReference type="AlphaFoldDB" id="G8C1E1"/>
<feature type="compositionally biased region" description="Basic and acidic residues" evidence="1">
    <location>
        <begin position="272"/>
        <end position="282"/>
    </location>
</feature>
<feature type="compositionally biased region" description="Basic residues" evidence="1">
    <location>
        <begin position="283"/>
        <end position="295"/>
    </location>
</feature>
<feature type="compositionally biased region" description="Basic and acidic residues" evidence="1">
    <location>
        <begin position="216"/>
        <end position="261"/>
    </location>
</feature>
<protein>
    <submittedName>
        <fullName evidence="2">Uncharacterized protein</fullName>
    </submittedName>
</protein>
<dbReference type="RefSeq" id="XP_003688403.1">
    <property type="nucleotide sequence ID" value="XM_003688355.1"/>
</dbReference>
<feature type="region of interest" description="Disordered" evidence="1">
    <location>
        <begin position="124"/>
        <end position="149"/>
    </location>
</feature>
<name>G8C1E1_TETPH</name>
<feature type="region of interest" description="Disordered" evidence="1">
    <location>
        <begin position="199"/>
        <end position="311"/>
    </location>
</feature>
<sequence length="331" mass="38339">MIDCCFNLNRDPIRVPDLYNCCFKSFFWLGWLMNESDLLDFLLDKIVLDDEVHGIENIDDRITNGTSVSRNGEAVSSSRKEKQEEKITIEMNSRRRAQLRNYKMMDPDVMQNVENLILNTCRNRGKKTSKGKNARIKSESQLKKEEKKVDVKKNTTVFKFKFDEDEIDNSIIKETEKEKQQDKKSKRARRLLKKIEEDSISSKRETNSKNSNIESKTTKELRKKIDSDSTKNTRPESKKKERSETKAQKSSETKIKVKTEPNNEVDLTSNESKPDTTIEKKTRATRKSRKAKKIIQGKDQQSKITKGDSEDEMNRKIAEAFDAYAASNGSD</sequence>
<feature type="compositionally biased region" description="Basic and acidic residues" evidence="1">
    <location>
        <begin position="136"/>
        <end position="149"/>
    </location>
</feature>
<evidence type="ECO:0000313" key="3">
    <source>
        <dbReference type="Proteomes" id="UP000005666"/>
    </source>
</evidence>
<dbReference type="EMBL" id="HE612869">
    <property type="protein sequence ID" value="CCE65969.1"/>
    <property type="molecule type" value="Genomic_DNA"/>
</dbReference>
<dbReference type="Proteomes" id="UP000005666">
    <property type="component" value="Chromosome 14"/>
</dbReference>
<dbReference type="GeneID" id="11530498"/>
<evidence type="ECO:0000313" key="2">
    <source>
        <dbReference type="EMBL" id="CCE65969.1"/>
    </source>
</evidence>
<reference evidence="2 3" key="1">
    <citation type="journal article" date="2011" name="Proc. Natl. Acad. Sci. U.S.A.">
        <title>Evolutionary erosion of yeast sex chromosomes by mating-type switching accidents.</title>
        <authorList>
            <person name="Gordon J.L."/>
            <person name="Armisen D."/>
            <person name="Proux-Wera E."/>
            <person name="Oheigeartaigh S.S."/>
            <person name="Byrne K.P."/>
            <person name="Wolfe K.H."/>
        </authorList>
    </citation>
    <scope>NUCLEOTIDE SEQUENCE [LARGE SCALE GENOMIC DNA]</scope>
    <source>
        <strain evidence="3">ATCC 24235 / CBS 4417 / NBRC 1672 / NRRL Y-8282 / UCD 70-5</strain>
    </source>
</reference>
<feature type="compositionally biased region" description="Polar residues" evidence="1">
    <location>
        <begin position="262"/>
        <end position="271"/>
    </location>
</feature>
<keyword evidence="3" id="KW-1185">Reference proteome</keyword>
<organism evidence="2 3">
    <name type="scientific">Tetrapisispora phaffii (strain ATCC 24235 / CBS 4417 / NBRC 1672 / NRRL Y-8282 / UCD 70-5)</name>
    <name type="common">Yeast</name>
    <name type="synonym">Fabospora phaffii</name>
    <dbReference type="NCBI Taxonomy" id="1071381"/>
    <lineage>
        <taxon>Eukaryota</taxon>
        <taxon>Fungi</taxon>
        <taxon>Dikarya</taxon>
        <taxon>Ascomycota</taxon>
        <taxon>Saccharomycotina</taxon>
        <taxon>Saccharomycetes</taxon>
        <taxon>Saccharomycetales</taxon>
        <taxon>Saccharomycetaceae</taxon>
        <taxon>Tetrapisispora</taxon>
    </lineage>
</organism>
<proteinExistence type="predicted"/>
<dbReference type="HOGENOM" id="CLU_839855_0_0_1"/>
<dbReference type="KEGG" id="tpf:TPHA_0N01880"/>
<feature type="compositionally biased region" description="Basic residues" evidence="1">
    <location>
        <begin position="124"/>
        <end position="135"/>
    </location>
</feature>
<gene>
    <name evidence="2" type="primary">TPHA0N01880</name>
    <name evidence="2" type="ordered locus">TPHA_0N01880</name>
</gene>
<accession>G8C1E1</accession>